<dbReference type="Gene3D" id="3.40.1350.140">
    <property type="entry name" value="MepB-like"/>
    <property type="match status" value="1"/>
</dbReference>
<proteinExistence type="predicted"/>
<name>A0ABN5MYX0_9BACI</name>
<organism evidence="1 2">
    <name type="scientific">Peribacillus butanolivorans</name>
    <dbReference type="NCBI Taxonomy" id="421767"/>
    <lineage>
        <taxon>Bacteria</taxon>
        <taxon>Bacillati</taxon>
        <taxon>Bacillota</taxon>
        <taxon>Bacilli</taxon>
        <taxon>Bacillales</taxon>
        <taxon>Bacillaceae</taxon>
        <taxon>Peribacillus</taxon>
    </lineage>
</organism>
<accession>A0ABN5MYX0</accession>
<protein>
    <submittedName>
        <fullName evidence="1">Uncharacterized protein</fullName>
    </submittedName>
</protein>
<reference evidence="1 2" key="1">
    <citation type="submission" date="2018-07" db="EMBL/GenBank/DDBJ databases">
        <title>The molecular basis for the intramolecular migration of carboxyl group in the catabolism of para-hydroxybenzoate via gentisate.</title>
        <authorList>
            <person name="Zhao H."/>
            <person name="Xu Y."/>
            <person name="Lin S."/>
            <person name="Spain J.C."/>
            <person name="Zhou N.-Y."/>
        </authorList>
    </citation>
    <scope>NUCLEOTIDE SEQUENCE [LARGE SCALE GENOMIC DNA]</scope>
    <source>
        <strain evidence="1 2">PHB-7a</strain>
    </source>
</reference>
<dbReference type="InterPro" id="IPR038231">
    <property type="entry name" value="MepB-like_sf"/>
</dbReference>
<evidence type="ECO:0000313" key="2">
    <source>
        <dbReference type="Proteomes" id="UP000260457"/>
    </source>
</evidence>
<dbReference type="EMBL" id="CP030926">
    <property type="protein sequence ID" value="AXN38423.1"/>
    <property type="molecule type" value="Genomic_DNA"/>
</dbReference>
<dbReference type="Proteomes" id="UP000260457">
    <property type="component" value="Chromosome"/>
</dbReference>
<dbReference type="InterPro" id="IPR011235">
    <property type="entry name" value="MepB-like"/>
</dbReference>
<sequence length="68" mass="7699">MVINTSMSNNHFVEFIIPKKILVKQNTLKTSTIKGNMTIKIYPILDNPTSKQADVSNTNKLPIQKILE</sequence>
<gene>
    <name evidence="1" type="ORF">DTO10_08260</name>
</gene>
<dbReference type="Pfam" id="PF08877">
    <property type="entry name" value="MepB-like"/>
    <property type="match status" value="1"/>
</dbReference>
<keyword evidence="2" id="KW-1185">Reference proteome</keyword>
<evidence type="ECO:0000313" key="1">
    <source>
        <dbReference type="EMBL" id="AXN38423.1"/>
    </source>
</evidence>